<evidence type="ECO:0000313" key="4">
    <source>
        <dbReference type="Proteomes" id="UP001163152"/>
    </source>
</evidence>
<dbReference type="Pfam" id="PF13549">
    <property type="entry name" value="ATP-grasp_5"/>
    <property type="match status" value="1"/>
</dbReference>
<name>A0A9E8ZF94_9CYAN</name>
<dbReference type="PROSITE" id="PS50975">
    <property type="entry name" value="ATP_GRASP"/>
    <property type="match status" value="1"/>
</dbReference>
<protein>
    <submittedName>
        <fullName evidence="3">Acetate--CoA ligase family protein</fullName>
    </submittedName>
</protein>
<dbReference type="EMBL" id="CP113797">
    <property type="protein sequence ID" value="WAL62289.1"/>
    <property type="molecule type" value="Genomic_DNA"/>
</dbReference>
<dbReference type="GO" id="GO:0046872">
    <property type="term" value="F:metal ion binding"/>
    <property type="evidence" value="ECO:0007669"/>
    <property type="project" value="InterPro"/>
</dbReference>
<dbReference type="RefSeq" id="WP_268612533.1">
    <property type="nucleotide sequence ID" value="NZ_CP113797.1"/>
</dbReference>
<dbReference type="GO" id="GO:0018169">
    <property type="term" value="F:ribosomal S6-glutamic acid ligase activity"/>
    <property type="evidence" value="ECO:0007669"/>
    <property type="project" value="TreeGrafter"/>
</dbReference>
<dbReference type="InterPro" id="IPR011761">
    <property type="entry name" value="ATP-grasp"/>
</dbReference>
<sequence length="640" mass="71852">MVFSEIEVSRINARKTDVFDIFNSRFYEGPNPYLETAAFAFDFALTSYSDPLPIENYLTVISERYPHLADDRYDSHAQLFARTVSEVNRLDMDLHFHHWSVQPVVQLDNKKFDSIAIESLHARTCRSVVYSVWDWFEAITRGKSFQIDDDIEVAQGLFRRSVYGGPTTYALLRTAYEKNIPTFYLWDEGLMQYGYGKRLVRGAATTFDCDSHLDSDFTTRKDDCKAFLDTLGFPVPTGSVVRSFEEALSAAAQIGYPVAVKPVVGHKGIGVTANVQDVAELEAAYRRAVRAIPDDQPIDVIVETSITGKDFRLLCVNGRFVAATERRPAFITGDGDATIAELIARENRSPSRSDTPTSPLGKIKIDDAMERYLEQQGFTLDTVPNPDQIIYLRKVANLSSGGFSIDATETLHPDNVILAQDIAQHFRLTCLGIDLVAEDVSRSWKDGNFGIIEINSAPGISMHLRPAIGNPVDVTSAILDTFFETNDSARIPILTFNHISVSDLQELVDHILQQHPDWVIGAVCQEGVFINRSKKVLHRNYNTNVSNLLRNPKLDLLVAEYPEAILEQQGMFYYGSNLVVLDNPTATETMLARDVFPQSVVVTRQHKDVSIRRAGLIEQYQLGEEEPFTRVFLKEVSSIL</sequence>
<keyword evidence="3" id="KW-0436">Ligase</keyword>
<keyword evidence="1" id="KW-0547">Nucleotide-binding</keyword>
<dbReference type="GO" id="GO:0005524">
    <property type="term" value="F:ATP binding"/>
    <property type="evidence" value="ECO:0007669"/>
    <property type="project" value="UniProtKB-UniRule"/>
</dbReference>
<dbReference type="KEGG" id="tsin:OXH18_09955"/>
<dbReference type="AlphaFoldDB" id="A0A9E8ZF94"/>
<keyword evidence="4" id="KW-1185">Reference proteome</keyword>
<gene>
    <name evidence="3" type="ORF">OXH18_09955</name>
</gene>
<dbReference type="SUPFAM" id="SSF56059">
    <property type="entry name" value="Glutathione synthetase ATP-binding domain-like"/>
    <property type="match status" value="1"/>
</dbReference>
<dbReference type="GO" id="GO:0009432">
    <property type="term" value="P:SOS response"/>
    <property type="evidence" value="ECO:0007669"/>
    <property type="project" value="TreeGrafter"/>
</dbReference>
<evidence type="ECO:0000313" key="3">
    <source>
        <dbReference type="EMBL" id="WAL62289.1"/>
    </source>
</evidence>
<feature type="domain" description="ATP-grasp" evidence="2">
    <location>
        <begin position="225"/>
        <end position="483"/>
    </location>
</feature>
<dbReference type="Proteomes" id="UP001163152">
    <property type="component" value="Chromosome"/>
</dbReference>
<proteinExistence type="predicted"/>
<evidence type="ECO:0000259" key="2">
    <source>
        <dbReference type="PROSITE" id="PS50975"/>
    </source>
</evidence>
<organism evidence="3 4">
    <name type="scientific">Thermocoleostomius sinensis A174</name>
    <dbReference type="NCBI Taxonomy" id="2016057"/>
    <lineage>
        <taxon>Bacteria</taxon>
        <taxon>Bacillati</taxon>
        <taxon>Cyanobacteriota</taxon>
        <taxon>Cyanophyceae</taxon>
        <taxon>Oculatellales</taxon>
        <taxon>Oculatellaceae</taxon>
        <taxon>Thermocoleostomius</taxon>
    </lineage>
</organism>
<keyword evidence="1" id="KW-0067">ATP-binding</keyword>
<dbReference type="Gene3D" id="3.30.1490.20">
    <property type="entry name" value="ATP-grasp fold, A domain"/>
    <property type="match status" value="1"/>
</dbReference>
<accession>A0A9E8ZF94</accession>
<reference evidence="3" key="1">
    <citation type="submission" date="2022-12" db="EMBL/GenBank/DDBJ databases">
        <title>Polyphasic identification of a Novel Hot-Spring Cyanobacterium Ocullathermofonsia sinensis gen nov. sp. nov. and Genomic Insights on its Adaptations to the Thermal Habitat.</title>
        <authorList>
            <person name="Daroch M."/>
            <person name="Tang J."/>
            <person name="Jiang Y."/>
        </authorList>
    </citation>
    <scope>NUCLEOTIDE SEQUENCE</scope>
    <source>
        <strain evidence="3">PKUAC-SCTA174</strain>
    </source>
</reference>
<dbReference type="Gene3D" id="3.30.470.20">
    <property type="entry name" value="ATP-grasp fold, B domain"/>
    <property type="match status" value="1"/>
</dbReference>
<dbReference type="InterPro" id="IPR013815">
    <property type="entry name" value="ATP_grasp_subdomain_1"/>
</dbReference>
<dbReference type="PANTHER" id="PTHR21621">
    <property type="entry name" value="RIBOSOMAL PROTEIN S6 MODIFICATION PROTEIN"/>
    <property type="match status" value="1"/>
</dbReference>
<dbReference type="GO" id="GO:0005737">
    <property type="term" value="C:cytoplasm"/>
    <property type="evidence" value="ECO:0007669"/>
    <property type="project" value="TreeGrafter"/>
</dbReference>
<dbReference type="PANTHER" id="PTHR21621:SF0">
    <property type="entry name" value="BETA-CITRYLGLUTAMATE SYNTHASE B-RELATED"/>
    <property type="match status" value="1"/>
</dbReference>
<evidence type="ECO:0000256" key="1">
    <source>
        <dbReference type="PROSITE-ProRule" id="PRU00409"/>
    </source>
</evidence>